<dbReference type="GO" id="GO:0051920">
    <property type="term" value="F:peroxiredoxin activity"/>
    <property type="evidence" value="ECO:0007669"/>
    <property type="project" value="InterPro"/>
</dbReference>
<keyword evidence="5" id="KW-1185">Reference proteome</keyword>
<name>A0AAJ2W103_9FLAO</name>
<dbReference type="InterPro" id="IPR029032">
    <property type="entry name" value="AhpD-like"/>
</dbReference>
<dbReference type="Pfam" id="PF02627">
    <property type="entry name" value="CMD"/>
    <property type="match status" value="1"/>
</dbReference>
<evidence type="ECO:0000313" key="5">
    <source>
        <dbReference type="Proteomes" id="UP001278738"/>
    </source>
</evidence>
<organism evidence="3 4">
    <name type="scientific">Flavobacterium flavipigmentatum</name>
    <dbReference type="NCBI Taxonomy" id="2893884"/>
    <lineage>
        <taxon>Bacteria</taxon>
        <taxon>Pseudomonadati</taxon>
        <taxon>Bacteroidota</taxon>
        <taxon>Flavobacteriia</taxon>
        <taxon>Flavobacteriales</taxon>
        <taxon>Flavobacteriaceae</taxon>
        <taxon>Flavobacterium</taxon>
    </lineage>
</organism>
<sequence>MSQRISIKNSDRKTYDLMLELEAQAKFIQVNPKLLELIKIRASQINGCTYCIKMHTELAIKLGEDPNKISALSTWDKLSLFLEEEKAVLQLTEEITNINLVGVTKSTYNSVVNIFGNKITAQLIMQVVLINSWNRIAMATEMN</sequence>
<feature type="domain" description="Carboxymuconolactone decarboxylase-like" evidence="1">
    <location>
        <begin position="30"/>
        <end position="94"/>
    </location>
</feature>
<dbReference type="Gene3D" id="1.20.1290.10">
    <property type="entry name" value="AhpD-like"/>
    <property type="match status" value="1"/>
</dbReference>
<dbReference type="InterPro" id="IPR003779">
    <property type="entry name" value="CMD-like"/>
</dbReference>
<accession>A0AAJ2W103</accession>
<reference evidence="3 5" key="1">
    <citation type="submission" date="2023-11" db="EMBL/GenBank/DDBJ databases">
        <title>Unpublished Manusciprt.</title>
        <authorList>
            <person name="Saticioglu I.B."/>
            <person name="Ay H."/>
            <person name="Ajmi N."/>
            <person name="Altun S."/>
            <person name="Duman M."/>
        </authorList>
    </citation>
    <scope>NUCLEOTIDE SEQUENCE</scope>
    <source>
        <strain evidence="2 5">Fl-33</strain>
        <strain evidence="3">Fl-77</strain>
    </source>
</reference>
<dbReference type="PANTHER" id="PTHR34846">
    <property type="entry name" value="4-CARBOXYMUCONOLACTONE DECARBOXYLASE FAMILY PROTEIN (AFU_ORTHOLOGUE AFUA_6G11590)"/>
    <property type="match status" value="1"/>
</dbReference>
<dbReference type="InterPro" id="IPR004675">
    <property type="entry name" value="AhpD_core"/>
</dbReference>
<evidence type="ECO:0000313" key="2">
    <source>
        <dbReference type="EMBL" id="MDX6182422.1"/>
    </source>
</evidence>
<dbReference type="RefSeq" id="WP_229974894.1">
    <property type="nucleotide sequence ID" value="NZ_CP087133.1"/>
</dbReference>
<dbReference type="NCBIfam" id="TIGR00778">
    <property type="entry name" value="ahpD_dom"/>
    <property type="match status" value="1"/>
</dbReference>
<protein>
    <submittedName>
        <fullName evidence="3">Carboxymuconolactone decarboxylase family protein</fullName>
    </submittedName>
</protein>
<dbReference type="SUPFAM" id="SSF69118">
    <property type="entry name" value="AhpD-like"/>
    <property type="match status" value="1"/>
</dbReference>
<dbReference type="Proteomes" id="UP001270053">
    <property type="component" value="Unassembled WGS sequence"/>
</dbReference>
<dbReference type="EMBL" id="JAWXVH010000003">
    <property type="protein sequence ID" value="MDX6185665.1"/>
    <property type="molecule type" value="Genomic_DNA"/>
</dbReference>
<evidence type="ECO:0000259" key="1">
    <source>
        <dbReference type="Pfam" id="PF02627"/>
    </source>
</evidence>
<dbReference type="PANTHER" id="PTHR34846:SF10">
    <property type="entry name" value="CYTOPLASMIC PROTEIN"/>
    <property type="match status" value="1"/>
</dbReference>
<gene>
    <name evidence="2" type="ORF">SGQ18_09640</name>
    <name evidence="3" type="ORF">SGQ44_07850</name>
</gene>
<dbReference type="EMBL" id="JAWXVG010000003">
    <property type="protein sequence ID" value="MDX6182422.1"/>
    <property type="molecule type" value="Genomic_DNA"/>
</dbReference>
<dbReference type="Proteomes" id="UP001278738">
    <property type="component" value="Unassembled WGS sequence"/>
</dbReference>
<proteinExistence type="predicted"/>
<evidence type="ECO:0000313" key="3">
    <source>
        <dbReference type="EMBL" id="MDX6185665.1"/>
    </source>
</evidence>
<comment type="caution">
    <text evidence="3">The sequence shown here is derived from an EMBL/GenBank/DDBJ whole genome shotgun (WGS) entry which is preliminary data.</text>
</comment>
<evidence type="ECO:0000313" key="4">
    <source>
        <dbReference type="Proteomes" id="UP001270053"/>
    </source>
</evidence>
<dbReference type="AlphaFoldDB" id="A0AAJ2W103"/>